<evidence type="ECO:0000313" key="11">
    <source>
        <dbReference type="EMBL" id="KKN07422.1"/>
    </source>
</evidence>
<keyword evidence="9 10" id="KW-0472">Membrane</keyword>
<evidence type="ECO:0000256" key="10">
    <source>
        <dbReference type="SAM" id="Phobius"/>
    </source>
</evidence>
<dbReference type="Pfam" id="PF01040">
    <property type="entry name" value="UbiA"/>
    <property type="match status" value="1"/>
</dbReference>
<keyword evidence="4" id="KW-1003">Cell membrane</keyword>
<comment type="subcellular location">
    <subcellularLocation>
        <location evidence="2">Membrane</location>
        <topology evidence="2">Multi-pass membrane protein</topology>
    </subcellularLocation>
</comment>
<feature type="transmembrane region" description="Helical" evidence="10">
    <location>
        <begin position="267"/>
        <end position="287"/>
    </location>
</feature>
<dbReference type="AlphaFoldDB" id="A0A0F9N6F6"/>
<name>A0A0F9N6F6_9ZZZZ</name>
<evidence type="ECO:0000256" key="5">
    <source>
        <dbReference type="ARBA" id="ARBA00022679"/>
    </source>
</evidence>
<proteinExistence type="inferred from homology"/>
<organism evidence="11">
    <name type="scientific">marine sediment metagenome</name>
    <dbReference type="NCBI Taxonomy" id="412755"/>
    <lineage>
        <taxon>unclassified sequences</taxon>
        <taxon>metagenomes</taxon>
        <taxon>ecological metagenomes</taxon>
    </lineage>
</organism>
<dbReference type="CDD" id="cd13959">
    <property type="entry name" value="PT_UbiA_COQ2"/>
    <property type="match status" value="1"/>
</dbReference>
<feature type="transmembrane region" description="Helical" evidence="10">
    <location>
        <begin position="142"/>
        <end position="159"/>
    </location>
</feature>
<keyword evidence="8 10" id="KW-1133">Transmembrane helix</keyword>
<dbReference type="EMBL" id="LAZR01004573">
    <property type="protein sequence ID" value="KKN07422.1"/>
    <property type="molecule type" value="Genomic_DNA"/>
</dbReference>
<keyword evidence="6 10" id="KW-0812">Transmembrane</keyword>
<evidence type="ECO:0000256" key="3">
    <source>
        <dbReference type="ARBA" id="ARBA00005985"/>
    </source>
</evidence>
<evidence type="ECO:0000256" key="9">
    <source>
        <dbReference type="ARBA" id="ARBA00023136"/>
    </source>
</evidence>
<dbReference type="FunFam" id="1.10.357.140:FF:000002">
    <property type="entry name" value="4-hydroxybenzoate octaprenyltransferase"/>
    <property type="match status" value="1"/>
</dbReference>
<dbReference type="FunFam" id="1.20.120.1780:FF:000001">
    <property type="entry name" value="4-hydroxybenzoate octaprenyltransferase"/>
    <property type="match status" value="1"/>
</dbReference>
<comment type="cofactor">
    <cofactor evidence="1">
        <name>Mg(2+)</name>
        <dbReference type="ChEBI" id="CHEBI:18420"/>
    </cofactor>
</comment>
<dbReference type="GO" id="GO:0005886">
    <property type="term" value="C:plasma membrane"/>
    <property type="evidence" value="ECO:0007669"/>
    <property type="project" value="TreeGrafter"/>
</dbReference>
<dbReference type="InterPro" id="IPR044878">
    <property type="entry name" value="UbiA_sf"/>
</dbReference>
<dbReference type="NCBIfam" id="TIGR01474">
    <property type="entry name" value="ubiA_proteo"/>
    <property type="match status" value="1"/>
</dbReference>
<evidence type="ECO:0000256" key="2">
    <source>
        <dbReference type="ARBA" id="ARBA00004141"/>
    </source>
</evidence>
<reference evidence="11" key="1">
    <citation type="journal article" date="2015" name="Nature">
        <title>Complex archaea that bridge the gap between prokaryotes and eukaryotes.</title>
        <authorList>
            <person name="Spang A."/>
            <person name="Saw J.H."/>
            <person name="Jorgensen S.L."/>
            <person name="Zaremba-Niedzwiedzka K."/>
            <person name="Martijn J."/>
            <person name="Lind A.E."/>
            <person name="van Eijk R."/>
            <person name="Schleper C."/>
            <person name="Guy L."/>
            <person name="Ettema T.J."/>
        </authorList>
    </citation>
    <scope>NUCLEOTIDE SEQUENCE</scope>
</reference>
<dbReference type="Gene3D" id="1.10.357.140">
    <property type="entry name" value="UbiA prenyltransferase"/>
    <property type="match status" value="1"/>
</dbReference>
<feature type="transmembrane region" description="Helical" evidence="10">
    <location>
        <begin position="44"/>
        <end position="68"/>
    </location>
</feature>
<feature type="transmembrane region" description="Helical" evidence="10">
    <location>
        <begin position="165"/>
        <end position="188"/>
    </location>
</feature>
<evidence type="ECO:0000256" key="1">
    <source>
        <dbReference type="ARBA" id="ARBA00001946"/>
    </source>
</evidence>
<dbReference type="GO" id="GO:0006744">
    <property type="term" value="P:ubiquinone biosynthetic process"/>
    <property type="evidence" value="ECO:0007669"/>
    <property type="project" value="TreeGrafter"/>
</dbReference>
<evidence type="ECO:0000256" key="7">
    <source>
        <dbReference type="ARBA" id="ARBA00022842"/>
    </source>
</evidence>
<evidence type="ECO:0008006" key="12">
    <source>
        <dbReference type="Google" id="ProtNLM"/>
    </source>
</evidence>
<feature type="transmembrane region" description="Helical" evidence="10">
    <location>
        <begin position="234"/>
        <end position="255"/>
    </location>
</feature>
<feature type="transmembrane region" description="Helical" evidence="10">
    <location>
        <begin position="209"/>
        <end position="228"/>
    </location>
</feature>
<dbReference type="HAMAP" id="MF_01635">
    <property type="entry name" value="UbiA"/>
    <property type="match status" value="1"/>
</dbReference>
<accession>A0A0F9N6F6</accession>
<feature type="transmembrane region" description="Helical" evidence="10">
    <location>
        <begin position="21"/>
        <end position="38"/>
    </location>
</feature>
<gene>
    <name evidence="11" type="ORF">LCGC14_1067130</name>
</gene>
<dbReference type="InterPro" id="IPR006370">
    <property type="entry name" value="HB_polyprenyltransferase-like"/>
</dbReference>
<evidence type="ECO:0000256" key="6">
    <source>
        <dbReference type="ARBA" id="ARBA00022692"/>
    </source>
</evidence>
<dbReference type="PANTHER" id="PTHR11048">
    <property type="entry name" value="PRENYLTRANSFERASES"/>
    <property type="match status" value="1"/>
</dbReference>
<protein>
    <recommendedName>
        <fullName evidence="12">4-hydroxybenzoate polyprenyltransferase</fullName>
    </recommendedName>
</protein>
<dbReference type="InterPro" id="IPR000537">
    <property type="entry name" value="UbiA_prenyltransferase"/>
</dbReference>
<evidence type="ECO:0000256" key="8">
    <source>
        <dbReference type="ARBA" id="ARBA00022989"/>
    </source>
</evidence>
<comment type="similarity">
    <text evidence="3">Belongs to the UbiA prenyltransferase family.</text>
</comment>
<dbReference type="InterPro" id="IPR039653">
    <property type="entry name" value="Prenyltransferase"/>
</dbReference>
<dbReference type="InterPro" id="IPR030470">
    <property type="entry name" value="UbiA_prenylTrfase_CS"/>
</dbReference>
<dbReference type="PROSITE" id="PS00943">
    <property type="entry name" value="UBIA"/>
    <property type="match status" value="1"/>
</dbReference>
<keyword evidence="7" id="KW-0460">Magnesium</keyword>
<comment type="caution">
    <text evidence="11">The sequence shown here is derived from an EMBL/GenBank/DDBJ whole genome shotgun (WGS) entry which is preliminary data.</text>
</comment>
<keyword evidence="5" id="KW-0808">Transferase</keyword>
<sequence>MKELQRQMMPYIQLMRLDRPIGILLLLWPTLSALWIAAEGVPNPTVLIVFILGVILMRSAGCAINDFADREIDGQVWRTQNRPLATGDLTAKQAVMVFVVMALVAFVLVALLNTMTIWMSLIGVFLAASYPFMKRFTYFPQIYLGMAFGWAIPMAFAAQSEAVPVIAWLLFLANIIWTTMYDTFYAMADREDDILAGVKSTAVLFGDDDKVIQGILQISYLLVLWLIGQQLEMGFVYYIGLLVALALFIYQQYLVKDREPTQCLKAFLNNNWVGLALFASLVIHYGITATGR</sequence>
<dbReference type="PANTHER" id="PTHR11048:SF28">
    <property type="entry name" value="4-HYDROXYBENZOATE POLYPRENYLTRANSFERASE, MITOCHONDRIAL"/>
    <property type="match status" value="1"/>
</dbReference>
<dbReference type="Gene3D" id="1.20.120.1780">
    <property type="entry name" value="UbiA prenyltransferase"/>
    <property type="match status" value="1"/>
</dbReference>
<dbReference type="GO" id="GO:0008412">
    <property type="term" value="F:4-hydroxybenzoate polyprenyltransferase activity"/>
    <property type="evidence" value="ECO:0007669"/>
    <property type="project" value="TreeGrafter"/>
</dbReference>
<evidence type="ECO:0000256" key="4">
    <source>
        <dbReference type="ARBA" id="ARBA00022475"/>
    </source>
</evidence>